<dbReference type="OrthoDB" id="9814303at2"/>
<feature type="transmembrane region" description="Helical" evidence="6">
    <location>
        <begin position="279"/>
        <end position="300"/>
    </location>
</feature>
<dbReference type="PANTHER" id="PTHR43124">
    <property type="entry name" value="PURINE EFFLUX PUMP PBUE"/>
    <property type="match status" value="1"/>
</dbReference>
<comment type="subcellular location">
    <subcellularLocation>
        <location evidence="1">Cell membrane</location>
        <topology evidence="1">Multi-pass membrane protein</topology>
    </subcellularLocation>
</comment>
<dbReference type="STRING" id="66969.Lwal_1535"/>
<feature type="transmembrane region" description="Helical" evidence="6">
    <location>
        <begin position="102"/>
        <end position="119"/>
    </location>
</feature>
<dbReference type="PATRIC" id="fig|66969.6.peg.1673"/>
<feature type="transmembrane region" description="Helical" evidence="6">
    <location>
        <begin position="77"/>
        <end position="96"/>
    </location>
</feature>
<keyword evidence="9" id="KW-1185">Reference proteome</keyword>
<dbReference type="InterPro" id="IPR050189">
    <property type="entry name" value="MFS_Efflux_Transporters"/>
</dbReference>
<dbReference type="GO" id="GO:0022857">
    <property type="term" value="F:transmembrane transporter activity"/>
    <property type="evidence" value="ECO:0007669"/>
    <property type="project" value="InterPro"/>
</dbReference>
<organism evidence="8 9">
    <name type="scientific">Legionella waltersii</name>
    <dbReference type="NCBI Taxonomy" id="66969"/>
    <lineage>
        <taxon>Bacteria</taxon>
        <taxon>Pseudomonadati</taxon>
        <taxon>Pseudomonadota</taxon>
        <taxon>Gammaproteobacteria</taxon>
        <taxon>Legionellales</taxon>
        <taxon>Legionellaceae</taxon>
        <taxon>Legionella</taxon>
    </lineage>
</organism>
<evidence type="ECO:0000259" key="7">
    <source>
        <dbReference type="PROSITE" id="PS50850"/>
    </source>
</evidence>
<dbReference type="InterPro" id="IPR036259">
    <property type="entry name" value="MFS_trans_sf"/>
</dbReference>
<name>A0A0W1ABR2_9GAMM</name>
<evidence type="ECO:0000256" key="1">
    <source>
        <dbReference type="ARBA" id="ARBA00004651"/>
    </source>
</evidence>
<feature type="transmembrane region" description="Helical" evidence="6">
    <location>
        <begin position="131"/>
        <end position="153"/>
    </location>
</feature>
<dbReference type="RefSeq" id="WP_058480238.1">
    <property type="nucleotide sequence ID" value="NZ_CAAAIQ010000015.1"/>
</dbReference>
<evidence type="ECO:0000313" key="8">
    <source>
        <dbReference type="EMBL" id="KTD78765.1"/>
    </source>
</evidence>
<feature type="transmembrane region" description="Helical" evidence="6">
    <location>
        <begin position="368"/>
        <end position="384"/>
    </location>
</feature>
<evidence type="ECO:0000256" key="2">
    <source>
        <dbReference type="ARBA" id="ARBA00022475"/>
    </source>
</evidence>
<keyword evidence="3 6" id="KW-0812">Transmembrane</keyword>
<sequence>MQSPRNSILFLGLLSAFSLLTFDLYQPSLPSITNYFEISPSLGQLSLTIYLIVYGAMHLVWGPLVDHYGRRRLLPGNLLIALIGSLLCAYAGNIYMLLIGRSLQGFALCCANLIAYSSSRDYEEANDRAKVISYINMTVSISPIIAPVFGAILFSYMGWQANFIVMAIVSLVLMIQSNKSLVESPYWTPPKVAFSLQQVINAYKAILPRPTLWYSSLIMMFSFSAVMLTVINSSYLIIDVLNYSPLAYGIIFIFNGLNIIFGNYLGIWLRKYLRMQTSIYIGHCFIIFGGIAMLLVTKLYEFNLVAFSFSLISNLGISISAPPTMSLALDDFAENPGIATGFINTLRLIGSSLCTILIGYWLINDLDALPVGLILTGFGALIFSRQFNKRSNPSVSSNLAGKEITT</sequence>
<evidence type="ECO:0000256" key="4">
    <source>
        <dbReference type="ARBA" id="ARBA00022989"/>
    </source>
</evidence>
<comment type="caution">
    <text evidence="8">The sequence shown here is derived from an EMBL/GenBank/DDBJ whole genome shotgun (WGS) entry which is preliminary data.</text>
</comment>
<dbReference type="PROSITE" id="PS50850">
    <property type="entry name" value="MFS"/>
    <property type="match status" value="1"/>
</dbReference>
<dbReference type="CDD" id="cd17320">
    <property type="entry name" value="MFS_MdfA_MDR_like"/>
    <property type="match status" value="1"/>
</dbReference>
<keyword evidence="4 6" id="KW-1133">Transmembrane helix</keyword>
<evidence type="ECO:0000313" key="9">
    <source>
        <dbReference type="Proteomes" id="UP000054729"/>
    </source>
</evidence>
<evidence type="ECO:0000256" key="6">
    <source>
        <dbReference type="SAM" id="Phobius"/>
    </source>
</evidence>
<gene>
    <name evidence="8" type="ORF">Lwal_1535</name>
</gene>
<dbReference type="Gene3D" id="1.20.1720.10">
    <property type="entry name" value="Multidrug resistance protein D"/>
    <property type="match status" value="1"/>
</dbReference>
<proteinExistence type="predicted"/>
<keyword evidence="2" id="KW-1003">Cell membrane</keyword>
<dbReference type="AlphaFoldDB" id="A0A0W1ABR2"/>
<dbReference type="PANTHER" id="PTHR43124:SF3">
    <property type="entry name" value="CHLORAMPHENICOL EFFLUX PUMP RV0191"/>
    <property type="match status" value="1"/>
</dbReference>
<feature type="domain" description="Major facilitator superfamily (MFS) profile" evidence="7">
    <location>
        <begin position="7"/>
        <end position="406"/>
    </location>
</feature>
<dbReference type="InterPro" id="IPR020846">
    <property type="entry name" value="MFS_dom"/>
</dbReference>
<dbReference type="InterPro" id="IPR011701">
    <property type="entry name" value="MFS"/>
</dbReference>
<evidence type="ECO:0000256" key="5">
    <source>
        <dbReference type="ARBA" id="ARBA00023136"/>
    </source>
</evidence>
<accession>A0A0W1ABR2</accession>
<feature type="transmembrane region" description="Helical" evidence="6">
    <location>
        <begin position="247"/>
        <end position="267"/>
    </location>
</feature>
<feature type="transmembrane region" description="Helical" evidence="6">
    <location>
        <begin position="47"/>
        <end position="65"/>
    </location>
</feature>
<evidence type="ECO:0000256" key="3">
    <source>
        <dbReference type="ARBA" id="ARBA00022692"/>
    </source>
</evidence>
<dbReference type="SUPFAM" id="SSF103473">
    <property type="entry name" value="MFS general substrate transporter"/>
    <property type="match status" value="1"/>
</dbReference>
<reference evidence="8 9" key="1">
    <citation type="submission" date="2015-11" db="EMBL/GenBank/DDBJ databases">
        <title>Genomic analysis of 38 Legionella species identifies large and diverse effector repertoires.</title>
        <authorList>
            <person name="Burstein D."/>
            <person name="Amaro F."/>
            <person name="Zusman T."/>
            <person name="Lifshitz Z."/>
            <person name="Cohen O."/>
            <person name="Gilbert J.A."/>
            <person name="Pupko T."/>
            <person name="Shuman H.A."/>
            <person name="Segal G."/>
        </authorList>
    </citation>
    <scope>NUCLEOTIDE SEQUENCE [LARGE SCALE GENOMIC DNA]</scope>
    <source>
        <strain evidence="8 9">ATCC 51914</strain>
    </source>
</reference>
<dbReference type="Proteomes" id="UP000054729">
    <property type="component" value="Unassembled WGS sequence"/>
</dbReference>
<dbReference type="Pfam" id="PF07690">
    <property type="entry name" value="MFS_1"/>
    <property type="match status" value="1"/>
</dbReference>
<feature type="transmembrane region" description="Helical" evidence="6">
    <location>
        <begin position="306"/>
        <end position="329"/>
    </location>
</feature>
<feature type="transmembrane region" description="Helical" evidence="6">
    <location>
        <begin position="212"/>
        <end position="235"/>
    </location>
</feature>
<protein>
    <submittedName>
        <fullName evidence="8">Multidrug resistance protein D</fullName>
    </submittedName>
</protein>
<dbReference type="GO" id="GO:0005886">
    <property type="term" value="C:plasma membrane"/>
    <property type="evidence" value="ECO:0007669"/>
    <property type="project" value="UniProtKB-SubCell"/>
</dbReference>
<feature type="transmembrane region" description="Helical" evidence="6">
    <location>
        <begin position="341"/>
        <end position="362"/>
    </location>
</feature>
<keyword evidence="5 6" id="KW-0472">Membrane</keyword>
<dbReference type="EMBL" id="LNZB01000038">
    <property type="protein sequence ID" value="KTD78765.1"/>
    <property type="molecule type" value="Genomic_DNA"/>
</dbReference>
<feature type="transmembrane region" description="Helical" evidence="6">
    <location>
        <begin position="159"/>
        <end position="175"/>
    </location>
</feature>